<dbReference type="GO" id="GO:0045454">
    <property type="term" value="P:cell redox homeostasis"/>
    <property type="evidence" value="ECO:0007669"/>
    <property type="project" value="TreeGrafter"/>
</dbReference>
<keyword evidence="6" id="KW-1015">Disulfide bond</keyword>
<evidence type="ECO:0000256" key="10">
    <source>
        <dbReference type="ARBA" id="ARBA00042639"/>
    </source>
</evidence>
<keyword evidence="7" id="KW-0676">Redox-active center</keyword>
<proteinExistence type="inferred from homology"/>
<protein>
    <recommendedName>
        <fullName evidence="2">thioredoxin-dependent peroxiredoxin</fullName>
        <ecNumber evidence="2">1.11.1.24</ecNumber>
    </recommendedName>
    <alternativeName>
        <fullName evidence="8">Thioredoxin peroxidase</fullName>
    </alternativeName>
    <alternativeName>
        <fullName evidence="10">Thioredoxin-dependent peroxiredoxin Bcp</fullName>
    </alternativeName>
</protein>
<dbReference type="KEGG" id="emx:FKV68_22200"/>
<evidence type="ECO:0000256" key="7">
    <source>
        <dbReference type="ARBA" id="ARBA00023284"/>
    </source>
</evidence>
<dbReference type="PANTHER" id="PTHR42801">
    <property type="entry name" value="THIOREDOXIN-DEPENDENT PEROXIDE REDUCTASE"/>
    <property type="match status" value="1"/>
</dbReference>
<comment type="function">
    <text evidence="1">Thiol-specific peroxidase that catalyzes the reduction of hydrogen peroxide and organic hydroperoxides to water and alcohols, respectively. Plays a role in cell protection against oxidative stress by detoxifying peroxides and as sensor of hydrogen peroxide-mediated signaling events.</text>
</comment>
<accession>A0A859QZ80</accession>
<keyword evidence="13" id="KW-0614">Plasmid</keyword>
<evidence type="ECO:0000313" key="13">
    <source>
        <dbReference type="EMBL" id="QLL64151.1"/>
    </source>
</evidence>
<keyword evidence="14" id="KW-1185">Reference proteome</keyword>
<comment type="similarity">
    <text evidence="9">Belongs to the peroxiredoxin family. BCP/PrxQ subfamily.</text>
</comment>
<evidence type="ECO:0000256" key="3">
    <source>
        <dbReference type="ARBA" id="ARBA00022559"/>
    </source>
</evidence>
<evidence type="ECO:0000313" key="14">
    <source>
        <dbReference type="Proteomes" id="UP000510721"/>
    </source>
</evidence>
<dbReference type="InterPro" id="IPR036249">
    <property type="entry name" value="Thioredoxin-like_sf"/>
</dbReference>
<dbReference type="CDD" id="cd02970">
    <property type="entry name" value="PRX_like2"/>
    <property type="match status" value="1"/>
</dbReference>
<sequence>MRLQDELDAARDKCYETTPPHISRVRQEAIDDLVSSGVAERAIHAGDHAPGFRLRDPDGKVISSYDLLNRGPVLIVFYRGGWCPFCNLDLRAIETVARELRSTGASIVAVSQQSAHESRATERMKGLSFPSLVDHGGKVAGAFGLRWKLSRELRAAERECGLDLAAVNGESSWTLTMPARYVISSEGIVEYADISADYTRRGDPTDLFPVLRHLRARPAY</sequence>
<evidence type="ECO:0000256" key="1">
    <source>
        <dbReference type="ARBA" id="ARBA00003330"/>
    </source>
</evidence>
<comment type="catalytic activity">
    <reaction evidence="11">
        <text>a hydroperoxide + [thioredoxin]-dithiol = an alcohol + [thioredoxin]-disulfide + H2O</text>
        <dbReference type="Rhea" id="RHEA:62620"/>
        <dbReference type="Rhea" id="RHEA-COMP:10698"/>
        <dbReference type="Rhea" id="RHEA-COMP:10700"/>
        <dbReference type="ChEBI" id="CHEBI:15377"/>
        <dbReference type="ChEBI" id="CHEBI:29950"/>
        <dbReference type="ChEBI" id="CHEBI:30879"/>
        <dbReference type="ChEBI" id="CHEBI:35924"/>
        <dbReference type="ChEBI" id="CHEBI:50058"/>
        <dbReference type="EC" id="1.11.1.24"/>
    </reaction>
</comment>
<dbReference type="Pfam" id="PF00578">
    <property type="entry name" value="AhpC-TSA"/>
    <property type="match status" value="1"/>
</dbReference>
<evidence type="ECO:0000256" key="5">
    <source>
        <dbReference type="ARBA" id="ARBA00023002"/>
    </source>
</evidence>
<dbReference type="InterPro" id="IPR013766">
    <property type="entry name" value="Thioredoxin_domain"/>
</dbReference>
<evidence type="ECO:0000256" key="9">
    <source>
        <dbReference type="ARBA" id="ARBA00038489"/>
    </source>
</evidence>
<dbReference type="EC" id="1.11.1.24" evidence="2"/>
<dbReference type="RefSeq" id="WP_180941699.1">
    <property type="nucleotide sequence ID" value="NZ_CP041239.1"/>
</dbReference>
<dbReference type="InterPro" id="IPR050924">
    <property type="entry name" value="Peroxiredoxin_BCP/PrxQ"/>
</dbReference>
<organism evidence="13 14">
    <name type="scientific">Sinorhizobium mexicanum</name>
    <dbReference type="NCBI Taxonomy" id="375549"/>
    <lineage>
        <taxon>Bacteria</taxon>
        <taxon>Pseudomonadati</taxon>
        <taxon>Pseudomonadota</taxon>
        <taxon>Alphaproteobacteria</taxon>
        <taxon>Hyphomicrobiales</taxon>
        <taxon>Rhizobiaceae</taxon>
        <taxon>Sinorhizobium/Ensifer group</taxon>
        <taxon>Sinorhizobium</taxon>
    </lineage>
</organism>
<evidence type="ECO:0000256" key="6">
    <source>
        <dbReference type="ARBA" id="ARBA00023157"/>
    </source>
</evidence>
<keyword evidence="3" id="KW-0575">Peroxidase</keyword>
<dbReference type="PROSITE" id="PS51352">
    <property type="entry name" value="THIOREDOXIN_2"/>
    <property type="match status" value="1"/>
</dbReference>
<evidence type="ECO:0000259" key="12">
    <source>
        <dbReference type="PROSITE" id="PS51352"/>
    </source>
</evidence>
<dbReference type="PANTHER" id="PTHR42801:SF7">
    <property type="entry name" value="SLL1159 PROTEIN"/>
    <property type="match status" value="1"/>
</dbReference>
<name>A0A859QZ80_9HYPH</name>
<dbReference type="Gene3D" id="3.40.30.10">
    <property type="entry name" value="Glutaredoxin"/>
    <property type="match status" value="1"/>
</dbReference>
<dbReference type="AlphaFoldDB" id="A0A859QZ80"/>
<dbReference type="EMBL" id="CP041239">
    <property type="protein sequence ID" value="QLL64151.1"/>
    <property type="molecule type" value="Genomic_DNA"/>
</dbReference>
<geneLocation type="plasmid" evidence="14">
    <name>pemeittgr7a</name>
</geneLocation>
<evidence type="ECO:0000256" key="2">
    <source>
        <dbReference type="ARBA" id="ARBA00013017"/>
    </source>
</evidence>
<keyword evidence="4" id="KW-0049">Antioxidant</keyword>
<dbReference type="GO" id="GO:0008379">
    <property type="term" value="F:thioredoxin peroxidase activity"/>
    <property type="evidence" value="ECO:0007669"/>
    <property type="project" value="TreeGrafter"/>
</dbReference>
<reference evidence="13 14" key="1">
    <citation type="submission" date="2019-06" db="EMBL/GenBank/DDBJ databases">
        <title>Complete genome sequence of Ensifer mexicanus ITTG R7 isolated from nodules of Acacia angustissima (Mill.) Kuntze.</title>
        <authorList>
            <person name="Rincon-Rosales R."/>
            <person name="Rogel M.A."/>
            <person name="Guerrero G."/>
            <person name="Rincon-Molina C.I."/>
            <person name="Lopez-Lopez A."/>
            <person name="Martinez-Romero E."/>
        </authorList>
    </citation>
    <scope>NUCLEOTIDE SEQUENCE [LARGE SCALE GENOMIC DNA]</scope>
    <source>
        <strain evidence="13 14">ITTG R7</strain>
        <plasmid evidence="14">pemeittgr7a</plasmid>
    </source>
</reference>
<dbReference type="InterPro" id="IPR000866">
    <property type="entry name" value="AhpC/TSA"/>
</dbReference>
<feature type="domain" description="Thioredoxin" evidence="12">
    <location>
        <begin position="43"/>
        <end position="216"/>
    </location>
</feature>
<dbReference type="GO" id="GO:0005737">
    <property type="term" value="C:cytoplasm"/>
    <property type="evidence" value="ECO:0007669"/>
    <property type="project" value="TreeGrafter"/>
</dbReference>
<keyword evidence="5" id="KW-0560">Oxidoreductase</keyword>
<dbReference type="SUPFAM" id="SSF52833">
    <property type="entry name" value="Thioredoxin-like"/>
    <property type="match status" value="1"/>
</dbReference>
<evidence type="ECO:0000256" key="11">
    <source>
        <dbReference type="ARBA" id="ARBA00049091"/>
    </source>
</evidence>
<gene>
    <name evidence="13" type="ORF">FKV68_22200</name>
</gene>
<evidence type="ECO:0000256" key="8">
    <source>
        <dbReference type="ARBA" id="ARBA00032824"/>
    </source>
</evidence>
<evidence type="ECO:0000256" key="4">
    <source>
        <dbReference type="ARBA" id="ARBA00022862"/>
    </source>
</evidence>
<dbReference type="GO" id="GO:0034599">
    <property type="term" value="P:cellular response to oxidative stress"/>
    <property type="evidence" value="ECO:0007669"/>
    <property type="project" value="TreeGrafter"/>
</dbReference>
<dbReference type="Proteomes" id="UP000510721">
    <property type="component" value="Plasmid pEmeITTGR7a"/>
</dbReference>